<gene>
    <name evidence="1" type="ORF">FSDG_02185</name>
</gene>
<dbReference type="eggNOG" id="COG1952">
    <property type="taxonomic scope" value="Bacteria"/>
</dbReference>
<proteinExistence type="predicted"/>
<dbReference type="RefSeq" id="WP_008702622.1">
    <property type="nucleotide sequence ID" value="NZ_AKBT01000002.1"/>
</dbReference>
<evidence type="ECO:0008006" key="3">
    <source>
        <dbReference type="Google" id="ProtNLM"/>
    </source>
</evidence>
<name>A0A140PWT4_9FUSO</name>
<dbReference type="SUPFAM" id="SSF54611">
    <property type="entry name" value="SecB-like"/>
    <property type="match status" value="1"/>
</dbReference>
<dbReference type="HOGENOM" id="CLU_136678_1_0_0"/>
<sequence>MEENKYLKFYKYEIDKIFYEINKDFNASKKAELVPKFAFHYVFSPKNIKKCNVIIGIKYDKEENHPFLMNIVIRGFFEISEKSFLINAFAILFPYLRSIITDITKASLIPLVLPIINVQNLIDKKLEYLELENSKYRELI</sequence>
<dbReference type="Gene3D" id="3.10.420.10">
    <property type="entry name" value="SecB-like"/>
    <property type="match status" value="1"/>
</dbReference>
<accession>A0A140PWT4</accession>
<organism evidence="1">
    <name type="scientific">Fusobacterium animalis 7_1</name>
    <dbReference type="NCBI Taxonomy" id="457405"/>
    <lineage>
        <taxon>Bacteria</taxon>
        <taxon>Fusobacteriati</taxon>
        <taxon>Fusobacteriota</taxon>
        <taxon>Fusobacteriia</taxon>
        <taxon>Fusobacteriales</taxon>
        <taxon>Fusobacteriaceae</taxon>
        <taxon>Fusobacterium</taxon>
    </lineage>
</organism>
<protein>
    <recommendedName>
        <fullName evidence="3">Preprotein translocase subunit SecB</fullName>
    </recommendedName>
</protein>
<reference evidence="1 2" key="1">
    <citation type="submission" date="2013-11" db="EMBL/GenBank/DDBJ databases">
        <title>The Genome Sequence of Fusobacterium sp. 7_1.</title>
        <authorList>
            <consortium name="The Broad Institute Genome Sequencing Platform"/>
            <person name="Earl A."/>
            <person name="Ward D."/>
            <person name="Feldgarden M."/>
            <person name="Gevers D."/>
            <person name="Strauss J."/>
            <person name="Ambrose C.E."/>
            <person name="Allen-Vercoe E."/>
            <person name="Walker B."/>
            <person name="Young S.K."/>
            <person name="Zeng Q."/>
            <person name="Gargeya S."/>
            <person name="Fitzgerald M."/>
            <person name="Haas B."/>
            <person name="Abouelleil A."/>
            <person name="Alvarado L."/>
            <person name="Arachchi H.M."/>
            <person name="Berlin A.M."/>
            <person name="Chapman S.B."/>
            <person name="Goldberg J."/>
            <person name="Griggs A."/>
            <person name="Gujja S."/>
            <person name="Hansen M."/>
            <person name="Howarth C."/>
            <person name="Imamovic A."/>
            <person name="Larimer J."/>
            <person name="McCowen C."/>
            <person name="Montmayeur A."/>
            <person name="Murphy C."/>
            <person name="Neiman D."/>
            <person name="Pearson M."/>
            <person name="Priest M."/>
            <person name="Roberts A."/>
            <person name="Saif S."/>
            <person name="Shea T."/>
            <person name="Sisk P."/>
            <person name="Sykes S."/>
            <person name="Wortman J."/>
            <person name="Nusbaum C."/>
            <person name="Birren B."/>
        </authorList>
    </citation>
    <scope>NUCLEOTIDE SEQUENCE [LARGE SCALE GENOMIC DNA]</scope>
    <source>
        <strain evidence="1 2">7_1</strain>
    </source>
</reference>
<dbReference type="Proteomes" id="UP000002799">
    <property type="component" value="Chromosome"/>
</dbReference>
<dbReference type="KEGG" id="fne:FSDG_02185"/>
<dbReference type="EMBL" id="CP007062">
    <property type="protein sequence ID" value="EEO43626.1"/>
    <property type="molecule type" value="Genomic_DNA"/>
</dbReference>
<evidence type="ECO:0000313" key="2">
    <source>
        <dbReference type="Proteomes" id="UP000002799"/>
    </source>
</evidence>
<dbReference type="InterPro" id="IPR035958">
    <property type="entry name" value="SecB-like_sf"/>
</dbReference>
<dbReference type="AlphaFoldDB" id="A0A140PWT4"/>
<evidence type="ECO:0000313" key="1">
    <source>
        <dbReference type="EMBL" id="EEO43626.1"/>
    </source>
</evidence>